<dbReference type="AlphaFoldDB" id="A0A1B5KUC6"/>
<name>A0A1B5KUC6_USTVR</name>
<sequence length="89" mass="9637">MSKVATTGWEITFFGWGYYRGLSVYACQALVAPKQAMRKGAIGFIVDAPALLGVPDPDSPQTPNCRMEQAVITVEMRPSICATPIDSDK</sequence>
<evidence type="ECO:0000313" key="2">
    <source>
        <dbReference type="Proteomes" id="UP000054053"/>
    </source>
</evidence>
<gene>
    <name evidence="1" type="ORF">UVI_02032190</name>
</gene>
<protein>
    <submittedName>
        <fullName evidence="1">Uncharacterized protein</fullName>
    </submittedName>
</protein>
<comment type="caution">
    <text evidence="1">The sequence shown here is derived from an EMBL/GenBank/DDBJ whole genome shotgun (WGS) entry which is preliminary data.</text>
</comment>
<proteinExistence type="predicted"/>
<reference evidence="2" key="1">
    <citation type="journal article" date="2016" name="Genome Announc.">
        <title>Genome sequence of Ustilaginoidea virens IPU010, a rice pathogenic fungus causing false smut.</title>
        <authorList>
            <person name="Kumagai T."/>
            <person name="Ishii T."/>
            <person name="Terai G."/>
            <person name="Umemura M."/>
            <person name="Machida M."/>
            <person name="Asai K."/>
        </authorList>
    </citation>
    <scope>NUCLEOTIDE SEQUENCE [LARGE SCALE GENOMIC DNA]</scope>
    <source>
        <strain evidence="2">IPU010</strain>
    </source>
</reference>
<dbReference type="EMBL" id="BBTG02000015">
    <property type="protein sequence ID" value="GAO14508.1"/>
    <property type="molecule type" value="Genomic_DNA"/>
</dbReference>
<accession>A0A1B5KUC6</accession>
<dbReference type="Proteomes" id="UP000054053">
    <property type="component" value="Unassembled WGS sequence"/>
</dbReference>
<organism evidence="1 2">
    <name type="scientific">Ustilaginoidea virens</name>
    <name type="common">Rice false smut fungus</name>
    <name type="synonym">Villosiclava virens</name>
    <dbReference type="NCBI Taxonomy" id="1159556"/>
    <lineage>
        <taxon>Eukaryota</taxon>
        <taxon>Fungi</taxon>
        <taxon>Dikarya</taxon>
        <taxon>Ascomycota</taxon>
        <taxon>Pezizomycotina</taxon>
        <taxon>Sordariomycetes</taxon>
        <taxon>Hypocreomycetidae</taxon>
        <taxon>Hypocreales</taxon>
        <taxon>Clavicipitaceae</taxon>
        <taxon>Ustilaginoidea</taxon>
    </lineage>
</organism>
<evidence type="ECO:0000313" key="1">
    <source>
        <dbReference type="EMBL" id="GAO14508.1"/>
    </source>
</evidence>